<evidence type="ECO:0000313" key="2">
    <source>
        <dbReference type="EMBL" id="RYR39666.1"/>
    </source>
</evidence>
<comment type="similarity">
    <text evidence="1">Belongs to the FHY3/FAR1 family.</text>
</comment>
<dbReference type="GO" id="GO:0008270">
    <property type="term" value="F:zinc ion binding"/>
    <property type="evidence" value="ECO:0007669"/>
    <property type="project" value="UniProtKB-UniRule"/>
</dbReference>
<protein>
    <recommendedName>
        <fullName evidence="1">Protein FAR1-RELATED SEQUENCE</fullName>
    </recommendedName>
</protein>
<keyword evidence="1" id="KW-0862">Zinc</keyword>
<keyword evidence="3" id="KW-1185">Reference proteome</keyword>
<proteinExistence type="inferred from homology"/>
<comment type="caution">
    <text evidence="2">The sequence shown here is derived from an EMBL/GenBank/DDBJ whole genome shotgun (WGS) entry which is preliminary data.</text>
</comment>
<evidence type="ECO:0000313" key="3">
    <source>
        <dbReference type="Proteomes" id="UP000289738"/>
    </source>
</evidence>
<dbReference type="PANTHER" id="PTHR31669">
    <property type="entry name" value="PROTEIN FAR1-RELATED SEQUENCE 10-RELATED"/>
    <property type="match status" value="1"/>
</dbReference>
<dbReference type="PANTHER" id="PTHR31669:SF251">
    <property type="entry name" value="PROTEIN FAR1-RELATED SEQUENCE"/>
    <property type="match status" value="1"/>
</dbReference>
<dbReference type="InterPro" id="IPR031052">
    <property type="entry name" value="FHY3/FAR1"/>
</dbReference>
<accession>A0A445BLY3</accession>
<organism evidence="2 3">
    <name type="scientific">Arachis hypogaea</name>
    <name type="common">Peanut</name>
    <dbReference type="NCBI Taxonomy" id="3818"/>
    <lineage>
        <taxon>Eukaryota</taxon>
        <taxon>Viridiplantae</taxon>
        <taxon>Streptophyta</taxon>
        <taxon>Embryophyta</taxon>
        <taxon>Tracheophyta</taxon>
        <taxon>Spermatophyta</taxon>
        <taxon>Magnoliopsida</taxon>
        <taxon>eudicotyledons</taxon>
        <taxon>Gunneridae</taxon>
        <taxon>Pentapetalae</taxon>
        <taxon>rosids</taxon>
        <taxon>fabids</taxon>
        <taxon>Fabales</taxon>
        <taxon>Fabaceae</taxon>
        <taxon>Papilionoideae</taxon>
        <taxon>50 kb inversion clade</taxon>
        <taxon>dalbergioids sensu lato</taxon>
        <taxon>Dalbergieae</taxon>
        <taxon>Pterocarpus clade</taxon>
        <taxon>Arachis</taxon>
    </lineage>
</organism>
<comment type="function">
    <text evidence="1">Putative transcription activator involved in regulating light control of development.</text>
</comment>
<comment type="subcellular location">
    <subcellularLocation>
        <location evidence="1">Nucleus</location>
    </subcellularLocation>
</comment>
<gene>
    <name evidence="2" type="ORF">Ahy_A09g045242</name>
</gene>
<evidence type="ECO:0000256" key="1">
    <source>
        <dbReference type="RuleBase" id="RU367018"/>
    </source>
</evidence>
<dbReference type="Proteomes" id="UP000289738">
    <property type="component" value="Chromosome A09"/>
</dbReference>
<dbReference type="GO" id="GO:0005634">
    <property type="term" value="C:nucleus"/>
    <property type="evidence" value="ECO:0007669"/>
    <property type="project" value="UniProtKB-SubCell"/>
</dbReference>
<keyword evidence="1" id="KW-0479">Metal-binding</keyword>
<dbReference type="AlphaFoldDB" id="A0A445BLY3"/>
<keyword evidence="1" id="KW-0863">Zinc-finger</keyword>
<dbReference type="GO" id="GO:0006355">
    <property type="term" value="P:regulation of DNA-templated transcription"/>
    <property type="evidence" value="ECO:0007669"/>
    <property type="project" value="UniProtKB-UniRule"/>
</dbReference>
<name>A0A445BLY3_ARAHY</name>
<reference evidence="2 3" key="1">
    <citation type="submission" date="2019-01" db="EMBL/GenBank/DDBJ databases">
        <title>Sequencing of cultivated peanut Arachis hypogaea provides insights into genome evolution and oil improvement.</title>
        <authorList>
            <person name="Chen X."/>
        </authorList>
    </citation>
    <scope>NUCLEOTIDE SEQUENCE [LARGE SCALE GENOMIC DNA]</scope>
    <source>
        <strain evidence="3">cv. Fuhuasheng</strain>
        <tissue evidence="2">Leaves</tissue>
    </source>
</reference>
<dbReference type="EMBL" id="SDMP01000009">
    <property type="protein sequence ID" value="RYR39666.1"/>
    <property type="molecule type" value="Genomic_DNA"/>
</dbReference>
<keyword evidence="1" id="KW-0539">Nucleus</keyword>
<sequence length="164" mass="19236">MTVKILIGDGRPYWKSTTLLGIHGWKKFTKLKQCGPIVSYENNFSSIKSLIRFYVNRKNTLIDFMHNLDWALKEYRKNELVADFKSQCSKLVMITFLEVYERFASNCFTCNIFKEIRNEIKKAEALNIKLLSMIVDKVEFGVTTLGDLMKDRRVKLDRCNNLFS</sequence>